<evidence type="ECO:0000256" key="6">
    <source>
        <dbReference type="ARBA" id="ARBA00023288"/>
    </source>
</evidence>
<evidence type="ECO:0000313" key="7">
    <source>
        <dbReference type="EMBL" id="UOO91244.1"/>
    </source>
</evidence>
<dbReference type="EMBL" id="CP091511">
    <property type="protein sequence ID" value="UOO91244.1"/>
    <property type="molecule type" value="Genomic_DNA"/>
</dbReference>
<keyword evidence="3" id="KW-0472">Membrane</keyword>
<reference evidence="7 8" key="1">
    <citation type="journal article" date="2022" name="Res Sq">
        <title>Evolution of multicellular longitudinally dividing oral cavity symbionts (Neisseriaceae).</title>
        <authorList>
            <person name="Nyongesa S."/>
            <person name="Weber P."/>
            <person name="Bernet E."/>
            <person name="Pullido F."/>
            <person name="Nieckarz M."/>
            <person name="Delaby M."/>
            <person name="Nieves C."/>
            <person name="Viehboeck T."/>
            <person name="Krause N."/>
            <person name="Rivera-Millot A."/>
            <person name="Nakamura A."/>
            <person name="Vischer N."/>
            <person name="VanNieuwenhze M."/>
            <person name="Brun Y."/>
            <person name="Cava F."/>
            <person name="Bulgheresi S."/>
            <person name="Veyrier F."/>
        </authorList>
    </citation>
    <scope>NUCLEOTIDE SEQUENCE [LARGE SCALE GENOMIC DNA]</scope>
    <source>
        <strain evidence="7 8">SN4</strain>
    </source>
</reference>
<dbReference type="Pfam" id="PF13627">
    <property type="entry name" value="LptM_cons"/>
    <property type="match status" value="1"/>
</dbReference>
<evidence type="ECO:0000256" key="3">
    <source>
        <dbReference type="ARBA" id="ARBA00023136"/>
    </source>
</evidence>
<evidence type="ECO:0000256" key="4">
    <source>
        <dbReference type="ARBA" id="ARBA00023139"/>
    </source>
</evidence>
<keyword evidence="8" id="KW-1185">Reference proteome</keyword>
<evidence type="ECO:0000256" key="2">
    <source>
        <dbReference type="ARBA" id="ARBA00022729"/>
    </source>
</evidence>
<keyword evidence="4" id="KW-0564">Palmitate</keyword>
<accession>A0ABY4E705</accession>
<proteinExistence type="predicted"/>
<dbReference type="Proteomes" id="UP000832011">
    <property type="component" value="Chromosome"/>
</dbReference>
<comment type="subcellular location">
    <subcellularLocation>
        <location evidence="1">Cell outer membrane</location>
        <topology evidence="1">Lipid-anchor</topology>
    </subcellularLocation>
</comment>
<dbReference type="InterPro" id="IPR032831">
    <property type="entry name" value="LptM_cons"/>
</dbReference>
<keyword evidence="6 7" id="KW-0449">Lipoprotein</keyword>
<keyword evidence="5" id="KW-0998">Cell outer membrane</keyword>
<organism evidence="7 8">
    <name type="scientific">Vitreoscilla massiliensis</name>
    <dbReference type="NCBI Taxonomy" id="1689272"/>
    <lineage>
        <taxon>Bacteria</taxon>
        <taxon>Pseudomonadati</taxon>
        <taxon>Pseudomonadota</taxon>
        <taxon>Betaproteobacteria</taxon>
        <taxon>Neisseriales</taxon>
        <taxon>Neisseriaceae</taxon>
        <taxon>Vitreoscilla</taxon>
    </lineage>
</organism>
<keyword evidence="2" id="KW-0732">Signal</keyword>
<evidence type="ECO:0000256" key="1">
    <source>
        <dbReference type="ARBA" id="ARBA00004459"/>
    </source>
</evidence>
<gene>
    <name evidence="7" type="ORF">LVJ82_07375</name>
</gene>
<evidence type="ECO:0000256" key="5">
    <source>
        <dbReference type="ARBA" id="ARBA00023237"/>
    </source>
</evidence>
<name>A0ABY4E705_9NEIS</name>
<sequence length="55" mass="5946">MGVLCTLLSACGFKGGLYLPKENDKQTFGAVQTGFGIDKRPNQVSPTMQNNPQPF</sequence>
<evidence type="ECO:0000313" key="8">
    <source>
        <dbReference type="Proteomes" id="UP000832011"/>
    </source>
</evidence>
<protein>
    <submittedName>
        <fullName evidence="7">Lipoprotein</fullName>
    </submittedName>
</protein>
<dbReference type="NCBIfam" id="NF047847">
    <property type="entry name" value="SS_mature_LptM"/>
    <property type="match status" value="1"/>
</dbReference>